<evidence type="ECO:0000256" key="2">
    <source>
        <dbReference type="ARBA" id="ARBA00006462"/>
    </source>
</evidence>
<gene>
    <name evidence="7" type="ORF">CTEN210_18670</name>
</gene>
<evidence type="ECO:0000313" key="7">
    <source>
        <dbReference type="EMBL" id="GFH62194.1"/>
    </source>
</evidence>
<dbReference type="PANTHER" id="PTHR23033:SF14">
    <property type="entry name" value="GLYCOPROTEIN-N-ACETYLGALACTOSAMINE 3-BETA-GALACTOSYLTRANSFERASE 1-RELATED"/>
    <property type="match status" value="1"/>
</dbReference>
<comment type="caution">
    <text evidence="7">The sequence shown here is derived from an EMBL/GenBank/DDBJ whole genome shotgun (WGS) entry which is preliminary data.</text>
</comment>
<dbReference type="GO" id="GO:0016263">
    <property type="term" value="F:glycoprotein-N-acetylgalactosamine 3-beta-galactosyltransferase activity"/>
    <property type="evidence" value="ECO:0007669"/>
    <property type="project" value="TreeGrafter"/>
</dbReference>
<evidence type="ECO:0000256" key="4">
    <source>
        <dbReference type="ARBA" id="ARBA00022968"/>
    </source>
</evidence>
<keyword evidence="4" id="KW-0735">Signal-anchor</keyword>
<evidence type="ECO:0000256" key="3">
    <source>
        <dbReference type="ARBA" id="ARBA00022692"/>
    </source>
</evidence>
<keyword evidence="6" id="KW-0472">Membrane</keyword>
<dbReference type="Proteomes" id="UP001054902">
    <property type="component" value="Unassembled WGS sequence"/>
</dbReference>
<protein>
    <recommendedName>
        <fullName evidence="9">Hexosyltransferase</fullName>
    </recommendedName>
</protein>
<evidence type="ECO:0008006" key="9">
    <source>
        <dbReference type="Google" id="ProtNLM"/>
    </source>
</evidence>
<organism evidence="7 8">
    <name type="scientific">Chaetoceros tenuissimus</name>
    <dbReference type="NCBI Taxonomy" id="426638"/>
    <lineage>
        <taxon>Eukaryota</taxon>
        <taxon>Sar</taxon>
        <taxon>Stramenopiles</taxon>
        <taxon>Ochrophyta</taxon>
        <taxon>Bacillariophyta</taxon>
        <taxon>Coscinodiscophyceae</taxon>
        <taxon>Chaetocerotophycidae</taxon>
        <taxon>Chaetocerotales</taxon>
        <taxon>Chaetocerotaceae</taxon>
        <taxon>Chaetoceros</taxon>
    </lineage>
</organism>
<keyword evidence="3" id="KW-0812">Transmembrane</keyword>
<name>A0AAD3HGB8_9STRA</name>
<sequence length="376" mass="43254">MNDRQRNNTTIKKEVFENEITGARFANGSLGLIINPSVKFFENNKILERNSSCSVNDSIDPIAFKVFKLIRLGVIESNKELLKKKKLQNTLPKILCMVYTHSHAHQRIRAIVNTWGSQCDGFFAASNKTDLTIRAIDLVHNGPEAYSNMWQKVRSMWMYAHDNFLNDFDYFHISGDDSYVVIDNMKNYLQGEEIEQLLQGYIDNFSRPYFEKTKKWKNMKNGHKRPLLLGIPLIKGKDIFPQGGGGYTLNREALKQIGKKNGPLQTLLADKVDSREDAFIAALLGAEDTYVSDTRDKTGAFRYIPYRPKQRIKGKAKYPKKFRISPVLSGMNLFSKETVALHLRDMDTKNIPMDEVIYRTHDIINGYCDAYIYPKK</sequence>
<dbReference type="PANTHER" id="PTHR23033">
    <property type="entry name" value="BETA1,3-GALACTOSYLTRANSFERASE"/>
    <property type="match status" value="1"/>
</dbReference>
<dbReference type="AlphaFoldDB" id="A0AAD3HGB8"/>
<keyword evidence="5" id="KW-1133">Transmembrane helix</keyword>
<dbReference type="GO" id="GO:0016020">
    <property type="term" value="C:membrane"/>
    <property type="evidence" value="ECO:0007669"/>
    <property type="project" value="UniProtKB-SubCell"/>
</dbReference>
<comment type="similarity">
    <text evidence="2">Belongs to the glycosyltransferase 31 family. Beta3-Gal-T subfamily.</text>
</comment>
<keyword evidence="8" id="KW-1185">Reference proteome</keyword>
<comment type="subcellular location">
    <subcellularLocation>
        <location evidence="1">Membrane</location>
        <topology evidence="1">Single-pass type II membrane protein</topology>
    </subcellularLocation>
</comment>
<proteinExistence type="inferred from homology"/>
<evidence type="ECO:0000313" key="8">
    <source>
        <dbReference type="Proteomes" id="UP001054902"/>
    </source>
</evidence>
<accession>A0AAD3HGB8</accession>
<dbReference type="EMBL" id="BLLK01000082">
    <property type="protein sequence ID" value="GFH62194.1"/>
    <property type="molecule type" value="Genomic_DNA"/>
</dbReference>
<evidence type="ECO:0000256" key="1">
    <source>
        <dbReference type="ARBA" id="ARBA00004606"/>
    </source>
</evidence>
<reference evidence="7 8" key="1">
    <citation type="journal article" date="2021" name="Sci. Rep.">
        <title>The genome of the diatom Chaetoceros tenuissimus carries an ancient integrated fragment of an extant virus.</title>
        <authorList>
            <person name="Hongo Y."/>
            <person name="Kimura K."/>
            <person name="Takaki Y."/>
            <person name="Yoshida Y."/>
            <person name="Baba S."/>
            <person name="Kobayashi G."/>
            <person name="Nagasaki K."/>
            <person name="Hano T."/>
            <person name="Tomaru Y."/>
        </authorList>
    </citation>
    <scope>NUCLEOTIDE SEQUENCE [LARGE SCALE GENOMIC DNA]</scope>
    <source>
        <strain evidence="7 8">NIES-3715</strain>
    </source>
</reference>
<dbReference type="Gene3D" id="3.90.550.50">
    <property type="match status" value="1"/>
</dbReference>
<evidence type="ECO:0000256" key="6">
    <source>
        <dbReference type="ARBA" id="ARBA00023136"/>
    </source>
</evidence>
<dbReference type="InterPro" id="IPR026050">
    <property type="entry name" value="C1GALT1/C1GALT1_chp1"/>
</dbReference>
<evidence type="ECO:0000256" key="5">
    <source>
        <dbReference type="ARBA" id="ARBA00022989"/>
    </source>
</evidence>